<gene>
    <name evidence="2" type="ORF">RHIZ70_1724</name>
</gene>
<dbReference type="Proteomes" id="UP000254764">
    <property type="component" value="Unassembled WGS sequence"/>
</dbReference>
<accession>A0A376ADX4</accession>
<dbReference type="EMBL" id="UEYP01000020">
    <property type="protein sequence ID" value="SSC66016.1"/>
    <property type="molecule type" value="Genomic_DNA"/>
</dbReference>
<keyword evidence="3" id="KW-1185">Reference proteome</keyword>
<evidence type="ECO:0000313" key="3">
    <source>
        <dbReference type="Proteomes" id="UP000254764"/>
    </source>
</evidence>
<dbReference type="Gene3D" id="1.10.1220.10">
    <property type="entry name" value="Met repressor-like"/>
    <property type="match status" value="1"/>
</dbReference>
<evidence type="ECO:0000313" key="2">
    <source>
        <dbReference type="EMBL" id="SSC66016.1"/>
    </source>
</evidence>
<evidence type="ECO:0000259" key="1">
    <source>
        <dbReference type="Pfam" id="PF22513"/>
    </source>
</evidence>
<reference evidence="3" key="1">
    <citation type="submission" date="2018-07" db="EMBL/GenBank/DDBJ databases">
        <authorList>
            <person name="Peiro R."/>
            <person name="Begona"/>
            <person name="Cbmso G."/>
            <person name="Lopez M."/>
            <person name="Gonzalez S."/>
        </authorList>
    </citation>
    <scope>NUCLEOTIDE SEQUENCE [LARGE SCALE GENOMIC DNA]</scope>
</reference>
<name>A0A376ADX4_9HYPH</name>
<dbReference type="InterPro" id="IPR010985">
    <property type="entry name" value="Ribbon_hlx_hlx"/>
</dbReference>
<organism evidence="2 3">
    <name type="scientific">Ciceribacter selenitireducens ATCC BAA-1503</name>
    <dbReference type="NCBI Taxonomy" id="1336235"/>
    <lineage>
        <taxon>Bacteria</taxon>
        <taxon>Pseudomonadati</taxon>
        <taxon>Pseudomonadota</taxon>
        <taxon>Alphaproteobacteria</taxon>
        <taxon>Hyphomicrobiales</taxon>
        <taxon>Rhizobiaceae</taxon>
        <taxon>Ciceribacter</taxon>
    </lineage>
</organism>
<feature type="domain" description="Antitoxin FitA-like ribbon-helix-helix" evidence="1">
    <location>
        <begin position="2"/>
        <end position="39"/>
    </location>
</feature>
<dbReference type="OrthoDB" id="2389872at2"/>
<protein>
    <recommendedName>
        <fullName evidence="1">Antitoxin FitA-like ribbon-helix-helix domain-containing protein</fullName>
    </recommendedName>
</protein>
<dbReference type="InterPro" id="IPR013321">
    <property type="entry name" value="Arc_rbn_hlx_hlx"/>
</dbReference>
<dbReference type="SUPFAM" id="SSF47598">
    <property type="entry name" value="Ribbon-helix-helix"/>
    <property type="match status" value="1"/>
</dbReference>
<dbReference type="InterPro" id="IPR053853">
    <property type="entry name" value="FitA-like_RHH"/>
</dbReference>
<dbReference type="AlphaFoldDB" id="A0A376ADX4"/>
<dbReference type="RefSeq" id="WP_115672427.1">
    <property type="nucleotide sequence ID" value="NZ_UEYP01000020.1"/>
</dbReference>
<proteinExistence type="predicted"/>
<dbReference type="Pfam" id="PF22513">
    <property type="entry name" value="FitA-like_RHH"/>
    <property type="match status" value="1"/>
</dbReference>
<dbReference type="STRING" id="1336235.GCA_000518785_04699"/>
<sequence length="82" mass="9102">MASITIRNLDDGLKQRLRLRAATHGRSMEDEARDILRSTLSAESRRPGNLAEAIRQRVAALGGVELEIAPREPIRDAPVFPE</sequence>
<dbReference type="GO" id="GO:0006355">
    <property type="term" value="P:regulation of DNA-templated transcription"/>
    <property type="evidence" value="ECO:0007669"/>
    <property type="project" value="InterPro"/>
</dbReference>